<keyword evidence="1" id="KW-1133">Transmembrane helix</keyword>
<feature type="transmembrane region" description="Helical" evidence="1">
    <location>
        <begin position="80"/>
        <end position="97"/>
    </location>
</feature>
<sequence>MKIQRFFGILYILAGIAKAFPQLEDVPAILQSAATANTGTGVENLSLWLAQYGQTVNIVIGLVLAISGILLLINHRLVKWVIYGQMAMMCIFVTILFRSQPQVIVLDSVFFLAAIYMLRYHNQVHISQSPFFQSSKFENRRNQQLGSHTQFKDYYDVVVVGAGASGLTAAYELQDKKVLCLEKSEFFGGNARFETQNDVKYPTAGVCFQLPYEGTHIANLLNKLGLTDKWKISDQDTIVFFDTKLLMSCIGEVLIANLKQPMQLLNPAVWKLTFTLTINWITAKRYVVAPKKLGDPIFADLYTFLDQFGRDTGKFPQMPWNAECGWSRQEMELLDSVSLYDFLFEPGKIEHIPNRLKPSKKFGRLVQSAIETTLRVECLEVKDVSAYVGLHFLIGYLRGSLVTLPGGNGYITNKIVTELQQNPHVTLANQCEVQNIESLDEIAHISFSQNGRKHIIQAGNVIWAAPKHVIGNIIPDLPQIQRDTISQIAHHDYCVANVTLSKPALLKHFGGYVIEPNKPQSEYEWCKTGVCIVPQWMDVNKEHDTGILTLLKPIAPIDAQNKVTSEQFEAIQNKTYAEISELLLTINIDKSHVENIKLWFWDKSLVVSTKGQLKNDIFVNASKSHKLISFANQDSIGIGNIESAISAGKAVADQIRIQLDRKKAS</sequence>
<accession>A0A1I1G2B8</accession>
<keyword evidence="3" id="KW-1185">Reference proteome</keyword>
<dbReference type="OrthoDB" id="9774675at2"/>
<dbReference type="Gene3D" id="3.50.50.60">
    <property type="entry name" value="FAD/NAD(P)-binding domain"/>
    <property type="match status" value="2"/>
</dbReference>
<evidence type="ECO:0000313" key="3">
    <source>
        <dbReference type="Proteomes" id="UP000198862"/>
    </source>
</evidence>
<dbReference type="InterPro" id="IPR036188">
    <property type="entry name" value="FAD/NAD-bd_sf"/>
</dbReference>
<dbReference type="InterPro" id="IPR046104">
    <property type="entry name" value="DUF6041"/>
</dbReference>
<protein>
    <submittedName>
        <fullName evidence="2">Spermidine dehydrogenase</fullName>
    </submittedName>
</protein>
<keyword evidence="1" id="KW-0812">Transmembrane</keyword>
<dbReference type="STRING" id="1123010.SAMN02745724_00784"/>
<keyword evidence="1" id="KW-0472">Membrane</keyword>
<proteinExistence type="predicted"/>
<reference evidence="2 3" key="1">
    <citation type="submission" date="2016-10" db="EMBL/GenBank/DDBJ databases">
        <authorList>
            <person name="de Groot N.N."/>
        </authorList>
    </citation>
    <scope>NUCLEOTIDE SEQUENCE [LARGE SCALE GENOMIC DNA]</scope>
    <source>
        <strain evidence="2 3">DSM 6059</strain>
    </source>
</reference>
<evidence type="ECO:0000313" key="2">
    <source>
        <dbReference type="EMBL" id="SFC05661.1"/>
    </source>
</evidence>
<dbReference type="InterPro" id="IPR050464">
    <property type="entry name" value="Zeta_carotene_desat/Oxidored"/>
</dbReference>
<gene>
    <name evidence="2" type="ORF">SAMN02745724_00784</name>
</gene>
<dbReference type="AlphaFoldDB" id="A0A1I1G2B8"/>
<organism evidence="2 3">
    <name type="scientific">Pseudoalteromonas denitrificans DSM 6059</name>
    <dbReference type="NCBI Taxonomy" id="1123010"/>
    <lineage>
        <taxon>Bacteria</taxon>
        <taxon>Pseudomonadati</taxon>
        <taxon>Pseudomonadota</taxon>
        <taxon>Gammaproteobacteria</taxon>
        <taxon>Alteromonadales</taxon>
        <taxon>Pseudoalteromonadaceae</taxon>
        <taxon>Pseudoalteromonas</taxon>
    </lineage>
</organism>
<dbReference type="Pfam" id="PF19507">
    <property type="entry name" value="DUF6041"/>
    <property type="match status" value="1"/>
</dbReference>
<dbReference type="PANTHER" id="PTHR42923">
    <property type="entry name" value="PROTOPORPHYRINOGEN OXIDASE"/>
    <property type="match status" value="1"/>
</dbReference>
<dbReference type="SUPFAM" id="SSF51905">
    <property type="entry name" value="FAD/NAD(P)-binding domain"/>
    <property type="match status" value="1"/>
</dbReference>
<evidence type="ECO:0000256" key="1">
    <source>
        <dbReference type="SAM" id="Phobius"/>
    </source>
</evidence>
<dbReference type="EMBL" id="FOLO01000004">
    <property type="protein sequence ID" value="SFC05661.1"/>
    <property type="molecule type" value="Genomic_DNA"/>
</dbReference>
<dbReference type="Pfam" id="PF13450">
    <property type="entry name" value="NAD_binding_8"/>
    <property type="match status" value="1"/>
</dbReference>
<feature type="transmembrane region" description="Helical" evidence="1">
    <location>
        <begin position="52"/>
        <end position="73"/>
    </location>
</feature>
<dbReference type="RefSeq" id="WP_091980164.1">
    <property type="nucleotide sequence ID" value="NZ_FOLO01000004.1"/>
</dbReference>
<dbReference type="GO" id="GO:0016491">
    <property type="term" value="F:oxidoreductase activity"/>
    <property type="evidence" value="ECO:0007669"/>
    <property type="project" value="TreeGrafter"/>
</dbReference>
<name>A0A1I1G2B8_9GAMM</name>
<dbReference type="Proteomes" id="UP000198862">
    <property type="component" value="Unassembled WGS sequence"/>
</dbReference>